<name>A0A382NCE3_9ZZZZ</name>
<dbReference type="EMBL" id="UINC01099253">
    <property type="protein sequence ID" value="SVC58380.1"/>
    <property type="molecule type" value="Genomic_DNA"/>
</dbReference>
<sequence length="39" mass="4419">MIDATHIRLECLKLANGNITLAKEYLTFVTILPEVTIEM</sequence>
<organism evidence="1">
    <name type="scientific">marine metagenome</name>
    <dbReference type="NCBI Taxonomy" id="408172"/>
    <lineage>
        <taxon>unclassified sequences</taxon>
        <taxon>metagenomes</taxon>
        <taxon>ecological metagenomes</taxon>
    </lineage>
</organism>
<accession>A0A382NCE3</accession>
<feature type="non-terminal residue" evidence="1">
    <location>
        <position position="39"/>
    </location>
</feature>
<reference evidence="1" key="1">
    <citation type="submission" date="2018-05" db="EMBL/GenBank/DDBJ databases">
        <authorList>
            <person name="Lanie J.A."/>
            <person name="Ng W.-L."/>
            <person name="Kazmierczak K.M."/>
            <person name="Andrzejewski T.M."/>
            <person name="Davidsen T.M."/>
            <person name="Wayne K.J."/>
            <person name="Tettelin H."/>
            <person name="Glass J.I."/>
            <person name="Rusch D."/>
            <person name="Podicherti R."/>
            <person name="Tsui H.-C.T."/>
            <person name="Winkler M.E."/>
        </authorList>
    </citation>
    <scope>NUCLEOTIDE SEQUENCE</scope>
</reference>
<dbReference type="AlphaFoldDB" id="A0A382NCE3"/>
<evidence type="ECO:0000313" key="1">
    <source>
        <dbReference type="EMBL" id="SVC58380.1"/>
    </source>
</evidence>
<gene>
    <name evidence="1" type="ORF">METZ01_LOCUS311234</name>
</gene>
<protein>
    <submittedName>
        <fullName evidence="1">Uncharacterized protein</fullName>
    </submittedName>
</protein>
<proteinExistence type="predicted"/>